<dbReference type="EMBL" id="UYRT01082027">
    <property type="protein sequence ID" value="VDN25362.1"/>
    <property type="molecule type" value="Genomic_DNA"/>
</dbReference>
<evidence type="ECO:0000256" key="2">
    <source>
        <dbReference type="ARBA" id="ARBA00006283"/>
    </source>
</evidence>
<dbReference type="Gene3D" id="6.10.160.20">
    <property type="match status" value="1"/>
</dbReference>
<dbReference type="InterPro" id="IPR025718">
    <property type="entry name" value="SAP30_Sin3-bd"/>
</dbReference>
<reference evidence="9 10" key="2">
    <citation type="submission" date="2018-11" db="EMBL/GenBank/DDBJ databases">
        <authorList>
            <consortium name="Pathogen Informatics"/>
        </authorList>
    </citation>
    <scope>NUCLEOTIDE SEQUENCE [LARGE SCALE GENOMIC DNA]</scope>
</reference>
<keyword evidence="3" id="KW-0678">Repressor</keyword>
<dbReference type="GO" id="GO:0003712">
    <property type="term" value="F:transcription coregulator activity"/>
    <property type="evidence" value="ECO:0007669"/>
    <property type="project" value="TreeGrafter"/>
</dbReference>
<dbReference type="OrthoDB" id="510958at2759"/>
<dbReference type="GO" id="GO:0006355">
    <property type="term" value="P:regulation of DNA-templated transcription"/>
    <property type="evidence" value="ECO:0007669"/>
    <property type="project" value="TreeGrafter"/>
</dbReference>
<dbReference type="WBParaSite" id="GPUH_0001511801-mRNA-1">
    <property type="protein sequence ID" value="GPUH_0001511801-mRNA-1"/>
    <property type="gene ID" value="GPUH_0001511801"/>
</dbReference>
<evidence type="ECO:0000256" key="7">
    <source>
        <dbReference type="SAM" id="MobiDB-lite"/>
    </source>
</evidence>
<name>A0A183E2A7_9BILA</name>
<keyword evidence="4" id="KW-0805">Transcription regulation</keyword>
<evidence type="ECO:0000256" key="4">
    <source>
        <dbReference type="ARBA" id="ARBA00023015"/>
    </source>
</evidence>
<evidence type="ECO:0000256" key="1">
    <source>
        <dbReference type="ARBA" id="ARBA00004123"/>
    </source>
</evidence>
<sequence length="154" mass="16978">MYMNSLEKAGFGASQQASSGEGGRVTTDAGSATDSDEKKEALISLMRGLWPFRSTNFHVLRDGDDINTSASGQAQPAPQALAQNPFQLLSAASLRRYKKFFNLPHRSSTNTKQQLLEGVSEHFHNLEVPAYETIASFLYTAKFNKNKIDYPTAE</sequence>
<evidence type="ECO:0000256" key="5">
    <source>
        <dbReference type="ARBA" id="ARBA00023163"/>
    </source>
</evidence>
<dbReference type="Pfam" id="PF13867">
    <property type="entry name" value="SAP30_Sin3_bdg"/>
    <property type="match status" value="1"/>
</dbReference>
<accession>A0A183E2A7</accession>
<evidence type="ECO:0000313" key="11">
    <source>
        <dbReference type="WBParaSite" id="GPUH_0001511801-mRNA-1"/>
    </source>
</evidence>
<gene>
    <name evidence="9" type="ORF">GPUH_LOCUS15098</name>
</gene>
<comment type="subcellular location">
    <subcellularLocation>
        <location evidence="1">Nucleus</location>
    </subcellularLocation>
</comment>
<dbReference type="GO" id="GO:0000118">
    <property type="term" value="C:histone deacetylase complex"/>
    <property type="evidence" value="ECO:0007669"/>
    <property type="project" value="TreeGrafter"/>
</dbReference>
<keyword evidence="5" id="KW-0804">Transcription</keyword>
<reference evidence="11" key="1">
    <citation type="submission" date="2016-06" db="UniProtKB">
        <authorList>
            <consortium name="WormBaseParasite"/>
        </authorList>
    </citation>
    <scope>IDENTIFICATION</scope>
</reference>
<evidence type="ECO:0000259" key="8">
    <source>
        <dbReference type="Pfam" id="PF13867"/>
    </source>
</evidence>
<dbReference type="InterPro" id="IPR038291">
    <property type="entry name" value="SAP30_C_sf"/>
</dbReference>
<proteinExistence type="inferred from homology"/>
<evidence type="ECO:0000256" key="6">
    <source>
        <dbReference type="ARBA" id="ARBA00023242"/>
    </source>
</evidence>
<organism evidence="11">
    <name type="scientific">Gongylonema pulchrum</name>
    <dbReference type="NCBI Taxonomy" id="637853"/>
    <lineage>
        <taxon>Eukaryota</taxon>
        <taxon>Metazoa</taxon>
        <taxon>Ecdysozoa</taxon>
        <taxon>Nematoda</taxon>
        <taxon>Chromadorea</taxon>
        <taxon>Rhabditida</taxon>
        <taxon>Spirurina</taxon>
        <taxon>Spiruromorpha</taxon>
        <taxon>Spiruroidea</taxon>
        <taxon>Gongylonematidae</taxon>
        <taxon>Gongylonema</taxon>
    </lineage>
</organism>
<keyword evidence="6" id="KW-0539">Nucleus</keyword>
<feature type="domain" description="Histone deacetylase complex subunit SAP30 Sin3 binding" evidence="8">
    <location>
        <begin position="89"/>
        <end position="142"/>
    </location>
</feature>
<dbReference type="Proteomes" id="UP000271098">
    <property type="component" value="Unassembled WGS sequence"/>
</dbReference>
<dbReference type="PANTHER" id="PTHR13286">
    <property type="entry name" value="SAP30"/>
    <property type="match status" value="1"/>
</dbReference>
<evidence type="ECO:0000313" key="10">
    <source>
        <dbReference type="Proteomes" id="UP000271098"/>
    </source>
</evidence>
<dbReference type="AlphaFoldDB" id="A0A183E2A7"/>
<dbReference type="InterPro" id="IPR024145">
    <property type="entry name" value="His_deAcase_SAP30/SAP30L"/>
</dbReference>
<feature type="compositionally biased region" description="Low complexity" evidence="7">
    <location>
        <begin position="9"/>
        <end position="19"/>
    </location>
</feature>
<protein>
    <submittedName>
        <fullName evidence="11">SAP30_Sin3_bdg domain-containing protein</fullName>
    </submittedName>
</protein>
<feature type="region of interest" description="Disordered" evidence="7">
    <location>
        <begin position="1"/>
        <end position="36"/>
    </location>
</feature>
<evidence type="ECO:0000256" key="3">
    <source>
        <dbReference type="ARBA" id="ARBA00022491"/>
    </source>
</evidence>
<comment type="similarity">
    <text evidence="2">Belongs to the SAP30 family.</text>
</comment>
<dbReference type="PANTHER" id="PTHR13286:SF6">
    <property type="entry name" value="HISTONE DEACETYLASE COMPLEX SUBUNIT SAP30L-RELATED"/>
    <property type="match status" value="1"/>
</dbReference>
<evidence type="ECO:0000313" key="9">
    <source>
        <dbReference type="EMBL" id="VDN25362.1"/>
    </source>
</evidence>
<keyword evidence="10" id="KW-1185">Reference proteome</keyword>